<protein>
    <recommendedName>
        <fullName evidence="7">Major facilitator superfamily (MFS) profile domain-containing protein</fullName>
    </recommendedName>
</protein>
<dbReference type="InterPro" id="IPR011701">
    <property type="entry name" value="MFS"/>
</dbReference>
<proteinExistence type="predicted"/>
<reference evidence="9" key="1">
    <citation type="journal article" date="2014" name="Proc. Natl. Acad. Sci. U.S.A.">
        <title>Extensive sampling of basidiomycete genomes demonstrates inadequacy of the white-rot/brown-rot paradigm for wood decay fungi.</title>
        <authorList>
            <person name="Riley R."/>
            <person name="Salamov A.A."/>
            <person name="Brown D.W."/>
            <person name="Nagy L.G."/>
            <person name="Floudas D."/>
            <person name="Held B.W."/>
            <person name="Levasseur A."/>
            <person name="Lombard V."/>
            <person name="Morin E."/>
            <person name="Otillar R."/>
            <person name="Lindquist E.A."/>
            <person name="Sun H."/>
            <person name="LaButti K.M."/>
            <person name="Schmutz J."/>
            <person name="Jabbour D."/>
            <person name="Luo H."/>
            <person name="Baker S.E."/>
            <person name="Pisabarro A.G."/>
            <person name="Walton J.D."/>
            <person name="Blanchette R.A."/>
            <person name="Henrissat B."/>
            <person name="Martin F."/>
            <person name="Cullen D."/>
            <person name="Hibbett D.S."/>
            <person name="Grigoriev I.V."/>
        </authorList>
    </citation>
    <scope>NUCLEOTIDE SEQUENCE [LARGE SCALE GENOMIC DNA]</scope>
    <source>
        <strain evidence="9">CBS 339.88</strain>
    </source>
</reference>
<evidence type="ECO:0000256" key="3">
    <source>
        <dbReference type="ARBA" id="ARBA00022989"/>
    </source>
</evidence>
<evidence type="ECO:0000256" key="2">
    <source>
        <dbReference type="ARBA" id="ARBA00022692"/>
    </source>
</evidence>
<feature type="transmembrane region" description="Helical" evidence="6">
    <location>
        <begin position="229"/>
        <end position="247"/>
    </location>
</feature>
<evidence type="ECO:0000256" key="4">
    <source>
        <dbReference type="ARBA" id="ARBA00023136"/>
    </source>
</evidence>
<feature type="transmembrane region" description="Helical" evidence="6">
    <location>
        <begin position="423"/>
        <end position="445"/>
    </location>
</feature>
<feature type="transmembrane region" description="Helical" evidence="6">
    <location>
        <begin position="362"/>
        <end position="379"/>
    </location>
</feature>
<dbReference type="Proteomes" id="UP000027222">
    <property type="component" value="Unassembled WGS sequence"/>
</dbReference>
<feature type="transmembrane region" description="Helical" evidence="6">
    <location>
        <begin position="125"/>
        <end position="146"/>
    </location>
</feature>
<evidence type="ECO:0000313" key="9">
    <source>
        <dbReference type="Proteomes" id="UP000027222"/>
    </source>
</evidence>
<evidence type="ECO:0000256" key="1">
    <source>
        <dbReference type="ARBA" id="ARBA00004141"/>
    </source>
</evidence>
<dbReference type="InterPro" id="IPR036259">
    <property type="entry name" value="MFS_trans_sf"/>
</dbReference>
<feature type="transmembrane region" description="Helical" evidence="6">
    <location>
        <begin position="295"/>
        <end position="314"/>
    </location>
</feature>
<feature type="transmembrane region" description="Helical" evidence="6">
    <location>
        <begin position="33"/>
        <end position="58"/>
    </location>
</feature>
<keyword evidence="9" id="KW-1185">Reference proteome</keyword>
<feature type="transmembrane region" description="Helical" evidence="6">
    <location>
        <begin position="253"/>
        <end position="274"/>
    </location>
</feature>
<feature type="transmembrane region" description="Helical" evidence="6">
    <location>
        <begin position="188"/>
        <end position="208"/>
    </location>
</feature>
<dbReference type="OrthoDB" id="3437016at2759"/>
<evidence type="ECO:0000256" key="5">
    <source>
        <dbReference type="SAM" id="MobiDB-lite"/>
    </source>
</evidence>
<gene>
    <name evidence="8" type="ORF">GALMADRAFT_106085</name>
</gene>
<organism evidence="8 9">
    <name type="scientific">Galerina marginata (strain CBS 339.88)</name>
    <dbReference type="NCBI Taxonomy" id="685588"/>
    <lineage>
        <taxon>Eukaryota</taxon>
        <taxon>Fungi</taxon>
        <taxon>Dikarya</taxon>
        <taxon>Basidiomycota</taxon>
        <taxon>Agaricomycotina</taxon>
        <taxon>Agaricomycetes</taxon>
        <taxon>Agaricomycetidae</taxon>
        <taxon>Agaricales</taxon>
        <taxon>Agaricineae</taxon>
        <taxon>Strophariaceae</taxon>
        <taxon>Galerina</taxon>
    </lineage>
</organism>
<dbReference type="PROSITE" id="PS50850">
    <property type="entry name" value="MFS"/>
    <property type="match status" value="1"/>
</dbReference>
<feature type="transmembrane region" description="Helical" evidence="6">
    <location>
        <begin position="496"/>
        <end position="515"/>
    </location>
</feature>
<dbReference type="PANTHER" id="PTHR23501">
    <property type="entry name" value="MAJOR FACILITATOR SUPERFAMILY"/>
    <property type="match status" value="1"/>
</dbReference>
<dbReference type="PANTHER" id="PTHR23501:SF102">
    <property type="entry name" value="DRUG TRANSPORTER, PUTATIVE (AFU_ORTHOLOGUE AFUA_3G08530)-RELATED"/>
    <property type="match status" value="1"/>
</dbReference>
<evidence type="ECO:0000256" key="6">
    <source>
        <dbReference type="SAM" id="Phobius"/>
    </source>
</evidence>
<name>A0A067SGR8_GALM3</name>
<feature type="transmembrane region" description="Helical" evidence="6">
    <location>
        <begin position="100"/>
        <end position="119"/>
    </location>
</feature>
<dbReference type="PRINTS" id="PR01036">
    <property type="entry name" value="TCRTETB"/>
</dbReference>
<dbReference type="SUPFAM" id="SSF103473">
    <property type="entry name" value="MFS general substrate transporter"/>
    <property type="match status" value="1"/>
</dbReference>
<dbReference type="AlphaFoldDB" id="A0A067SGR8"/>
<accession>A0A067SGR8</accession>
<keyword evidence="2 6" id="KW-0812">Transmembrane</keyword>
<keyword evidence="3 6" id="KW-1133">Transmembrane helix</keyword>
<evidence type="ECO:0000259" key="7">
    <source>
        <dbReference type="PROSITE" id="PS50850"/>
    </source>
</evidence>
<dbReference type="GO" id="GO:0022857">
    <property type="term" value="F:transmembrane transporter activity"/>
    <property type="evidence" value="ECO:0007669"/>
    <property type="project" value="InterPro"/>
</dbReference>
<feature type="transmembrane region" description="Helical" evidence="6">
    <location>
        <begin position="391"/>
        <end position="411"/>
    </location>
</feature>
<keyword evidence="4 6" id="KW-0472">Membrane</keyword>
<dbReference type="Gene3D" id="1.20.1720.10">
    <property type="entry name" value="Multidrug resistance protein D"/>
    <property type="match status" value="1"/>
</dbReference>
<comment type="subcellular location">
    <subcellularLocation>
        <location evidence="1">Membrane</location>
        <topology evidence="1">Multi-pass membrane protein</topology>
    </subcellularLocation>
</comment>
<feature type="transmembrane region" description="Helical" evidence="6">
    <location>
        <begin position="158"/>
        <end position="176"/>
    </location>
</feature>
<dbReference type="STRING" id="685588.A0A067SGR8"/>
<dbReference type="EMBL" id="KL142419">
    <property type="protein sequence ID" value="KDR66919.1"/>
    <property type="molecule type" value="Genomic_DNA"/>
</dbReference>
<sequence length="568" mass="61825">MLSSSTETPSGLDKHSKEIVEVENTVKKRSLKFWLVIFACLMVDLLSALDLTIVSTALPTIVKDLRGSDFIWVGSAYAIASTAILPTIGGLASTLGRKPILLFFISLFAAGSAICGSAHSITMVIAGRVIQGLGGGGCIATTEIIYADLVPLPERGKFLGICASVWAFACAIGPPVGGSLAQVGAWRWIFYLNIPLCGIAFFLVLFFLDVRTPQEGFSNMLKKMDWWGLFIIIASTTAVNVALVWAGVRFVWISAHVLVPLLLGMAGLIVFFFIELRYIKYPTVPRFIVTNRTTLAGYFGTCIHGIVSMASIYYLPVYFQACKLATPIHSGLNFLGMSLVIPIAGIFTGVSVEILHRYRPQNYIGWLLIVVGLGLMSLLDENSSAAKYIGLQILLATGLGTIFIGPQFPILAPLPFSNNAHALAFFTFLRCFSQGWGIVVGGSILQNTLKNRLPPTFIETFSGNPQLVFDIILEIHTLSPDLQEKVRGVFAEGLRIMWYTLTGISVLGLLSCLSIQEIEMKKSLDEQWGLQEETIPSGDHLNSCPNEEKEEIRTKGMGPDVGSVQLEA</sequence>
<evidence type="ECO:0000313" key="8">
    <source>
        <dbReference type="EMBL" id="KDR66919.1"/>
    </source>
</evidence>
<feature type="domain" description="Major facilitator superfamily (MFS) profile" evidence="7">
    <location>
        <begin position="36"/>
        <end position="520"/>
    </location>
</feature>
<dbReference type="HOGENOM" id="CLU_000960_22_0_1"/>
<dbReference type="InterPro" id="IPR020846">
    <property type="entry name" value="MFS_dom"/>
</dbReference>
<feature type="transmembrane region" description="Helical" evidence="6">
    <location>
        <begin position="334"/>
        <end position="355"/>
    </location>
</feature>
<feature type="transmembrane region" description="Helical" evidence="6">
    <location>
        <begin position="70"/>
        <end position="88"/>
    </location>
</feature>
<feature type="region of interest" description="Disordered" evidence="5">
    <location>
        <begin position="535"/>
        <end position="568"/>
    </location>
</feature>
<dbReference type="Pfam" id="PF07690">
    <property type="entry name" value="MFS_1"/>
    <property type="match status" value="1"/>
</dbReference>
<dbReference type="GO" id="GO:0005886">
    <property type="term" value="C:plasma membrane"/>
    <property type="evidence" value="ECO:0007669"/>
    <property type="project" value="TreeGrafter"/>
</dbReference>